<dbReference type="HOGENOM" id="CLU_188980_0_0_0"/>
<dbReference type="STRING" id="693977.Deipr_1808"/>
<reference evidence="2" key="1">
    <citation type="submission" date="2011-02" db="EMBL/GenBank/DDBJ databases">
        <title>The complete sequence of chromosome of Deinococcus proteolyticus DSM 20540.</title>
        <authorList>
            <consortium name="US DOE Joint Genome Institute (JGI-PGF)"/>
            <person name="Lucas S."/>
            <person name="Copeland A."/>
            <person name="Lapidus A."/>
            <person name="Bruce D."/>
            <person name="Goodwin L."/>
            <person name="Pitluck S."/>
            <person name="Kyrpides N."/>
            <person name="Mavromatis K."/>
            <person name="Pagani I."/>
            <person name="Ivanova N."/>
            <person name="Ovchinnikova G."/>
            <person name="Zeytun A."/>
            <person name="Detter J.C."/>
            <person name="Han C."/>
            <person name="Land M."/>
            <person name="Hauser L."/>
            <person name="Markowitz V."/>
            <person name="Cheng J.-F."/>
            <person name="Hugenholtz P."/>
            <person name="Woyke T."/>
            <person name="Wu D."/>
            <person name="Pukall R."/>
            <person name="Steenblock K."/>
            <person name="Brambilla E."/>
            <person name="Klenk H.-P."/>
            <person name="Eisen J.A."/>
        </authorList>
    </citation>
    <scope>NUCLEOTIDE SEQUENCE [LARGE SCALE GENOMIC DNA]</scope>
    <source>
        <strain evidence="2">ATCC 35074 / DSM 20540 / JCM 6276 / NBRC 101906 / NCIMB 13154 / VKM Ac-1939 / CCM 2703 / MRP</strain>
    </source>
</reference>
<evidence type="ECO:0000313" key="2">
    <source>
        <dbReference type="Proteomes" id="UP000007718"/>
    </source>
</evidence>
<keyword evidence="2" id="KW-1185">Reference proteome</keyword>
<dbReference type="RefSeq" id="WP_013615548.1">
    <property type="nucleotide sequence ID" value="NC_015161.1"/>
</dbReference>
<dbReference type="KEGG" id="dpt:Deipr_1808"/>
<reference evidence="1 2" key="2">
    <citation type="journal article" date="2012" name="Stand. Genomic Sci.">
        <title>Complete genome sequence of the orange-red pigmented, radioresistant Deinococcus proteolyticus type strain (MRP(T)).</title>
        <authorList>
            <person name="Copeland A."/>
            <person name="Zeytun A."/>
            <person name="Yassawong M."/>
            <person name="Nolan M."/>
            <person name="Lucas S."/>
            <person name="Hammon N."/>
            <person name="Deshpande S."/>
            <person name="Cheng J.F."/>
            <person name="Han C."/>
            <person name="Tapia R."/>
            <person name="Goodwin L.A."/>
            <person name="Pitluck S."/>
            <person name="Mavromatis K."/>
            <person name="Liolios K."/>
            <person name="Pagani I."/>
            <person name="Ivanova N."/>
            <person name="Mikhailova N."/>
            <person name="Pati A."/>
            <person name="Chen A."/>
            <person name="Palaniappan K."/>
            <person name="Land M."/>
            <person name="Hauser L."/>
            <person name="Jeffries C.D."/>
            <person name="Brambilla E.M."/>
            <person name="Rohde M."/>
            <person name="Sikorski J."/>
            <person name="Pukall R."/>
            <person name="Goker M."/>
            <person name="Detter J.C."/>
            <person name="Woyke T."/>
            <person name="Bristow J."/>
            <person name="Eisen J.A."/>
            <person name="Markowitz V."/>
            <person name="Hugenholtz P."/>
            <person name="Kyrpides N.C."/>
            <person name="Klenk H.P."/>
            <person name="Lapidus A."/>
        </authorList>
    </citation>
    <scope>NUCLEOTIDE SEQUENCE [LARGE SCALE GENOMIC DNA]</scope>
    <source>
        <strain evidence="2">ATCC 35074 / DSM 20540 / JCM 6276 / NBRC 101906 / NCIMB 13154 / VKM Ac-1939 / CCM 2703 / MRP</strain>
    </source>
</reference>
<organism evidence="1 2">
    <name type="scientific">Deinococcus proteolyticus (strain ATCC 35074 / DSM 20540 / JCM 6276 / NBRC 101906 / NCIMB 13154 / VKM Ac-1939 / CCM 2703 / MRP)</name>
    <dbReference type="NCBI Taxonomy" id="693977"/>
    <lineage>
        <taxon>Bacteria</taxon>
        <taxon>Thermotogati</taxon>
        <taxon>Deinococcota</taxon>
        <taxon>Deinococci</taxon>
        <taxon>Deinococcales</taxon>
        <taxon>Deinococcaceae</taxon>
        <taxon>Deinococcus</taxon>
    </lineage>
</organism>
<protein>
    <submittedName>
        <fullName evidence="1">Uncharacterized protein</fullName>
    </submittedName>
</protein>
<name>F0RLL6_DEIPM</name>
<gene>
    <name evidence="1" type="ordered locus">Deipr_1808</name>
</gene>
<proteinExistence type="predicted"/>
<dbReference type="OrthoDB" id="72978at2"/>
<sequence>MKQRYVKNVRKNWKEDPYPASGRSYEYVCPDCGRTMELHDLRDGDQGYWCHGCSHGHRAGQPPLAALRRGDDVA</sequence>
<dbReference type="AlphaFoldDB" id="F0RLL6"/>
<dbReference type="EMBL" id="CP002536">
    <property type="protein sequence ID" value="ADY26940.1"/>
    <property type="molecule type" value="Genomic_DNA"/>
</dbReference>
<dbReference type="Proteomes" id="UP000007718">
    <property type="component" value="Chromosome"/>
</dbReference>
<accession>F0RLL6</accession>
<evidence type="ECO:0000313" key="1">
    <source>
        <dbReference type="EMBL" id="ADY26940.1"/>
    </source>
</evidence>